<dbReference type="PANTHER" id="PTHR37739">
    <property type="entry name" value="KINESIN-LIKE PROTEIN KIN-12D"/>
    <property type="match status" value="1"/>
</dbReference>
<dbReference type="PANTHER" id="PTHR37739:SF8">
    <property type="entry name" value="KINESIN-LIKE PROTEIN KIN-12D"/>
    <property type="match status" value="1"/>
</dbReference>
<dbReference type="PROSITE" id="PS00411">
    <property type="entry name" value="KINESIN_MOTOR_1"/>
    <property type="match status" value="1"/>
</dbReference>
<evidence type="ECO:0000256" key="3">
    <source>
        <dbReference type="ARBA" id="ARBA00022840"/>
    </source>
</evidence>
<dbReference type="SUPFAM" id="SSF52540">
    <property type="entry name" value="P-loop containing nucleoside triphosphate hydrolases"/>
    <property type="match status" value="1"/>
</dbReference>
<dbReference type="AlphaFoldDB" id="A0A1X7SMH8"/>
<keyword evidence="1" id="KW-0493">Microtubule</keyword>
<name>A0A1X7SMH8_AMPQE</name>
<comment type="similarity">
    <text evidence="6">Belongs to the TRAFAC class myosin-kinesin ATPase superfamily. Kinesin family. KIN-12 subfamily.</text>
</comment>
<dbReference type="GO" id="GO:0005524">
    <property type="term" value="F:ATP binding"/>
    <property type="evidence" value="ECO:0007669"/>
    <property type="project" value="UniProtKB-KW"/>
</dbReference>
<protein>
    <recommendedName>
        <fullName evidence="8">Kinesin motor domain-containing protein</fullName>
    </recommendedName>
</protein>
<evidence type="ECO:0000256" key="2">
    <source>
        <dbReference type="ARBA" id="ARBA00022741"/>
    </source>
</evidence>
<dbReference type="GO" id="GO:0005874">
    <property type="term" value="C:microtubule"/>
    <property type="evidence" value="ECO:0007669"/>
    <property type="project" value="UniProtKB-KW"/>
</dbReference>
<evidence type="ECO:0000256" key="4">
    <source>
        <dbReference type="ARBA" id="ARBA00023054"/>
    </source>
</evidence>
<dbReference type="GO" id="GO:0008017">
    <property type="term" value="F:microtubule binding"/>
    <property type="evidence" value="ECO:0007669"/>
    <property type="project" value="InterPro"/>
</dbReference>
<dbReference type="PRINTS" id="PR00380">
    <property type="entry name" value="KINESINHEAVY"/>
</dbReference>
<dbReference type="PROSITE" id="PS50067">
    <property type="entry name" value="KINESIN_MOTOR_2"/>
    <property type="match status" value="1"/>
</dbReference>
<accession>A0A1X7SMH8</accession>
<organism evidence="9">
    <name type="scientific">Amphimedon queenslandica</name>
    <name type="common">Sponge</name>
    <dbReference type="NCBI Taxonomy" id="400682"/>
    <lineage>
        <taxon>Eukaryota</taxon>
        <taxon>Metazoa</taxon>
        <taxon>Porifera</taxon>
        <taxon>Demospongiae</taxon>
        <taxon>Heteroscleromorpha</taxon>
        <taxon>Haplosclerida</taxon>
        <taxon>Niphatidae</taxon>
        <taxon>Amphimedon</taxon>
    </lineage>
</organism>
<evidence type="ECO:0000259" key="8">
    <source>
        <dbReference type="PROSITE" id="PS50067"/>
    </source>
</evidence>
<sequence length="124" mass="14092">FGDMVQFLCKCSFIEIYNEQIYDLLDQESIKRGVYVDGIVEEIVTTATETYQVLLRGYTNRRVAGTSMNRESSRSHAVFMLSVESKLKEGDDGLCKIRSSKLNLIDLAGSERQRDTLTDGIRLK</sequence>
<dbReference type="STRING" id="400682.A0A1X7SMH8"/>
<dbReference type="OrthoDB" id="3176171at2759"/>
<dbReference type="eggNOG" id="KOG4280">
    <property type="taxonomic scope" value="Eukaryota"/>
</dbReference>
<feature type="domain" description="Kinesin motor" evidence="8">
    <location>
        <begin position="1"/>
        <end position="124"/>
    </location>
</feature>
<proteinExistence type="inferred from homology"/>
<keyword evidence="4" id="KW-0175">Coiled coil</keyword>
<comment type="caution">
    <text evidence="7">Lacks conserved residue(s) required for the propagation of feature annotation.</text>
</comment>
<dbReference type="SMART" id="SM00129">
    <property type="entry name" value="KISc"/>
    <property type="match status" value="1"/>
</dbReference>
<dbReference type="InterPro" id="IPR044986">
    <property type="entry name" value="KIF15/KIN-12"/>
</dbReference>
<dbReference type="InterPro" id="IPR001752">
    <property type="entry name" value="Kinesin_motor_dom"/>
</dbReference>
<dbReference type="EnsemblMetazoa" id="Aqu2.1.03266_001">
    <property type="protein sequence ID" value="Aqu2.1.03266_001"/>
    <property type="gene ID" value="Aqu2.1.03266"/>
</dbReference>
<reference evidence="9" key="1">
    <citation type="submission" date="2017-05" db="UniProtKB">
        <authorList>
            <consortium name="EnsemblMetazoa"/>
        </authorList>
    </citation>
    <scope>IDENTIFICATION</scope>
</reference>
<dbReference type="Gene3D" id="3.40.850.10">
    <property type="entry name" value="Kinesin motor domain"/>
    <property type="match status" value="1"/>
</dbReference>
<dbReference type="InterPro" id="IPR036961">
    <property type="entry name" value="Kinesin_motor_dom_sf"/>
</dbReference>
<keyword evidence="5" id="KW-0505">Motor protein</keyword>
<dbReference type="InterPro" id="IPR027417">
    <property type="entry name" value="P-loop_NTPase"/>
</dbReference>
<dbReference type="InParanoid" id="A0A1X7SMH8"/>
<evidence type="ECO:0000313" key="9">
    <source>
        <dbReference type="EnsemblMetazoa" id="Aqu2.1.03266_001"/>
    </source>
</evidence>
<keyword evidence="2" id="KW-0547">Nucleotide-binding</keyword>
<evidence type="ECO:0000256" key="7">
    <source>
        <dbReference type="PROSITE-ProRule" id="PRU00283"/>
    </source>
</evidence>
<dbReference type="Pfam" id="PF00225">
    <property type="entry name" value="Kinesin"/>
    <property type="match status" value="1"/>
</dbReference>
<dbReference type="GO" id="GO:0007018">
    <property type="term" value="P:microtubule-based movement"/>
    <property type="evidence" value="ECO:0007669"/>
    <property type="project" value="InterPro"/>
</dbReference>
<evidence type="ECO:0000256" key="5">
    <source>
        <dbReference type="ARBA" id="ARBA00023175"/>
    </source>
</evidence>
<keyword evidence="3" id="KW-0067">ATP-binding</keyword>
<dbReference type="GO" id="GO:0003777">
    <property type="term" value="F:microtubule motor activity"/>
    <property type="evidence" value="ECO:0007669"/>
    <property type="project" value="InterPro"/>
</dbReference>
<evidence type="ECO:0000256" key="1">
    <source>
        <dbReference type="ARBA" id="ARBA00022701"/>
    </source>
</evidence>
<evidence type="ECO:0000256" key="6">
    <source>
        <dbReference type="ARBA" id="ARBA00034488"/>
    </source>
</evidence>
<dbReference type="InterPro" id="IPR019821">
    <property type="entry name" value="Kinesin_motor_CS"/>
</dbReference>